<feature type="repeat" description="PPR" evidence="2">
    <location>
        <begin position="247"/>
        <end position="281"/>
    </location>
</feature>
<feature type="repeat" description="PPR" evidence="2">
    <location>
        <begin position="212"/>
        <end position="246"/>
    </location>
</feature>
<dbReference type="GO" id="GO:0003723">
    <property type="term" value="F:RNA binding"/>
    <property type="evidence" value="ECO:0007669"/>
    <property type="project" value="InterPro"/>
</dbReference>
<feature type="repeat" description="PPR" evidence="2">
    <location>
        <begin position="383"/>
        <end position="417"/>
    </location>
</feature>
<dbReference type="AlphaFoldDB" id="B9RPH6"/>
<dbReference type="InterPro" id="IPR046960">
    <property type="entry name" value="PPR_At4g14850-like_plant"/>
</dbReference>
<dbReference type="PANTHER" id="PTHR47926">
    <property type="entry name" value="PENTATRICOPEPTIDE REPEAT-CONTAINING PROTEIN"/>
    <property type="match status" value="1"/>
</dbReference>
<dbReference type="InParanoid" id="B9RPH6"/>
<dbReference type="PANTHER" id="PTHR47926:SF386">
    <property type="entry name" value="PENTATRICOPEPTIDE REPEAT-CONTAINING PROTEIN"/>
    <property type="match status" value="1"/>
</dbReference>
<evidence type="ECO:0000313" key="4">
    <source>
        <dbReference type="Proteomes" id="UP000008311"/>
    </source>
</evidence>
<evidence type="ECO:0000256" key="1">
    <source>
        <dbReference type="ARBA" id="ARBA00022737"/>
    </source>
</evidence>
<name>B9RPH6_RICCO</name>
<dbReference type="Proteomes" id="UP000008311">
    <property type="component" value="Unassembled WGS sequence"/>
</dbReference>
<dbReference type="PROSITE" id="PS51375">
    <property type="entry name" value="PPR"/>
    <property type="match status" value="6"/>
</dbReference>
<organism evidence="3 4">
    <name type="scientific">Ricinus communis</name>
    <name type="common">Castor bean</name>
    <dbReference type="NCBI Taxonomy" id="3988"/>
    <lineage>
        <taxon>Eukaryota</taxon>
        <taxon>Viridiplantae</taxon>
        <taxon>Streptophyta</taxon>
        <taxon>Embryophyta</taxon>
        <taxon>Tracheophyta</taxon>
        <taxon>Spermatophyta</taxon>
        <taxon>Magnoliopsida</taxon>
        <taxon>eudicotyledons</taxon>
        <taxon>Gunneridae</taxon>
        <taxon>Pentapetalae</taxon>
        <taxon>rosids</taxon>
        <taxon>fabids</taxon>
        <taxon>Malpighiales</taxon>
        <taxon>Euphorbiaceae</taxon>
        <taxon>Acalyphoideae</taxon>
        <taxon>Acalypheae</taxon>
        <taxon>Ricinus</taxon>
    </lineage>
</organism>
<evidence type="ECO:0000256" key="2">
    <source>
        <dbReference type="PROSITE-ProRule" id="PRU00708"/>
    </source>
</evidence>
<sequence>MAKIPAQLFESISPPPSLLSTEPNSPHNFPNYVPFQRPKQSPQPLDSVSHLTNNYHLSSLYTKPINSTGYASVLDSCNSQNLGTQVHAHAIKTGFHCHDFVQTKLLQMYAKFGCLECAHLLFDSVPLRNLHSWLAILNVYFDHGLFDEAFSLFQELLFEDIELEFFAFPLVFKICSGLGMVELGRQLHAMVMKRCGDMDNAVKIFSRFSLRNEVSYNTMIVGYCAIGDVSKAKEFFDQMEVSGVKRERISWNSMISGYVDNFMFDEALNMFRNLLKEGIEPDSFTLGSVLTACADTASLRQGKEIHSYAIVKSLQSNTFVGGALIEMYSKCQDPMAAQLVFNEVIERDAPTWNVLISCYARCNQNEEIRNLLQKMQEDGFEPNIYTWNGILAGYVENGHLDLAMQLFSEMHTGDVRPDIFTVGIILPACSKLATLERGKQVHAHSIRCYYDSDVHIGAGLVDMYAKCGSLQYAQLAYSRISNHNLVCHNVMLTAYAMHGYGEEGIALFRTIRATGFQPDNVTFLSVLASCVHAGLVEHENTWILYHFLRPDKTFNNKRPHYSSPCQETANNSRANACRQNIIFSDCSNNLLEEILLRHICKGRNVILFNSIRWAAADFALKACSQNQEFLCSISNFDSVSISDFSAPRTLHAMALRPAAEIYPTSGGAERLIVDASVQLASHGQSVHIFTAHHDNNRCFEENLARTFFSTSLINLLLRVMCGNSGRPGVTGFLCDSTQIILLGNGETHSGYEDGKENG</sequence>
<accession>B9RPH6</accession>
<feature type="repeat" description="PPR" evidence="2">
    <location>
        <begin position="348"/>
        <end position="382"/>
    </location>
</feature>
<dbReference type="eggNOG" id="KOG4197">
    <property type="taxonomic scope" value="Eukaryota"/>
</dbReference>
<dbReference type="Pfam" id="PF13041">
    <property type="entry name" value="PPR_2"/>
    <property type="match status" value="2"/>
</dbReference>
<dbReference type="InterPro" id="IPR002885">
    <property type="entry name" value="PPR_rpt"/>
</dbReference>
<dbReference type="Gene3D" id="1.25.40.10">
    <property type="entry name" value="Tetratricopeptide repeat domain"/>
    <property type="match status" value="4"/>
</dbReference>
<dbReference type="InterPro" id="IPR011990">
    <property type="entry name" value="TPR-like_helical_dom_sf"/>
</dbReference>
<dbReference type="Pfam" id="PF01535">
    <property type="entry name" value="PPR"/>
    <property type="match status" value="3"/>
</dbReference>
<proteinExistence type="predicted"/>
<dbReference type="GO" id="GO:0009451">
    <property type="term" value="P:RNA modification"/>
    <property type="evidence" value="ECO:0007669"/>
    <property type="project" value="InterPro"/>
</dbReference>
<reference evidence="4" key="1">
    <citation type="journal article" date="2010" name="Nat. Biotechnol.">
        <title>Draft genome sequence of the oilseed species Ricinus communis.</title>
        <authorList>
            <person name="Chan A.P."/>
            <person name="Crabtree J."/>
            <person name="Zhao Q."/>
            <person name="Lorenzi H."/>
            <person name="Orvis J."/>
            <person name="Puiu D."/>
            <person name="Melake-Berhan A."/>
            <person name="Jones K.M."/>
            <person name="Redman J."/>
            <person name="Chen G."/>
            <person name="Cahoon E.B."/>
            <person name="Gedil M."/>
            <person name="Stanke M."/>
            <person name="Haas B.J."/>
            <person name="Wortman J.R."/>
            <person name="Fraser-Liggett C.M."/>
            <person name="Ravel J."/>
            <person name="Rabinowicz P.D."/>
        </authorList>
    </citation>
    <scope>NUCLEOTIDE SEQUENCE [LARGE SCALE GENOMIC DNA]</scope>
    <source>
        <strain evidence="4">cv. Hale</strain>
    </source>
</reference>
<dbReference type="NCBIfam" id="TIGR00756">
    <property type="entry name" value="PPR"/>
    <property type="match status" value="5"/>
</dbReference>
<dbReference type="eggNOG" id="KOG0853">
    <property type="taxonomic scope" value="Eukaryota"/>
</dbReference>
<dbReference type="FunFam" id="1.25.40.10:FF:000144">
    <property type="entry name" value="Pentatricopeptide repeat-containing protein, mitochondrial"/>
    <property type="match status" value="1"/>
</dbReference>
<dbReference type="EMBL" id="EQ973795">
    <property type="protein sequence ID" value="EEF46697.1"/>
    <property type="molecule type" value="Genomic_DNA"/>
</dbReference>
<keyword evidence="4" id="KW-1185">Reference proteome</keyword>
<gene>
    <name evidence="3" type="ORF">RCOM_1377020</name>
</gene>
<evidence type="ECO:0000313" key="3">
    <source>
        <dbReference type="EMBL" id="EEF46697.1"/>
    </source>
</evidence>
<dbReference type="FunFam" id="1.25.40.10:FF:000393">
    <property type="entry name" value="Pentatricopeptide repeat-containing protein At1g20230"/>
    <property type="match status" value="1"/>
</dbReference>
<keyword evidence="1" id="KW-0677">Repeat</keyword>
<feature type="repeat" description="PPR" evidence="2">
    <location>
        <begin position="484"/>
        <end position="518"/>
    </location>
</feature>
<feature type="repeat" description="PPR" evidence="2">
    <location>
        <begin position="129"/>
        <end position="163"/>
    </location>
</feature>
<protein>
    <submittedName>
        <fullName evidence="3">Pentatricopeptide repeat-containing protein, putative</fullName>
    </submittedName>
</protein>
<dbReference type="Pfam" id="PF12854">
    <property type="entry name" value="PPR_1"/>
    <property type="match status" value="1"/>
</dbReference>